<reference evidence="3 4" key="1">
    <citation type="journal article" date="2018" name="Evol. Lett.">
        <title>Horizontal gene cluster transfer increased hallucinogenic mushroom diversity.</title>
        <authorList>
            <person name="Reynolds H.T."/>
            <person name="Vijayakumar V."/>
            <person name="Gluck-Thaler E."/>
            <person name="Korotkin H.B."/>
            <person name="Matheny P.B."/>
            <person name="Slot J.C."/>
        </authorList>
    </citation>
    <scope>NUCLEOTIDE SEQUENCE [LARGE SCALE GENOMIC DNA]</scope>
    <source>
        <strain evidence="3 4">2629</strain>
    </source>
</reference>
<evidence type="ECO:0000313" key="3">
    <source>
        <dbReference type="EMBL" id="PPQ64855.1"/>
    </source>
</evidence>
<organism evidence="3 4">
    <name type="scientific">Panaeolus cyanescens</name>
    <dbReference type="NCBI Taxonomy" id="181874"/>
    <lineage>
        <taxon>Eukaryota</taxon>
        <taxon>Fungi</taxon>
        <taxon>Dikarya</taxon>
        <taxon>Basidiomycota</taxon>
        <taxon>Agaricomycotina</taxon>
        <taxon>Agaricomycetes</taxon>
        <taxon>Agaricomycetidae</taxon>
        <taxon>Agaricales</taxon>
        <taxon>Agaricineae</taxon>
        <taxon>Galeropsidaceae</taxon>
        <taxon>Panaeolus</taxon>
    </lineage>
</organism>
<dbReference type="Proteomes" id="UP000284842">
    <property type="component" value="Unassembled WGS sequence"/>
</dbReference>
<dbReference type="Pfam" id="PF14772">
    <property type="entry name" value="NYD-SP28"/>
    <property type="match status" value="1"/>
</dbReference>
<protein>
    <recommendedName>
        <fullName evidence="2">Dynein regulatory complex protein 1/2 N-terminal domain-containing protein</fullName>
    </recommendedName>
</protein>
<sequence>MSSVDSDPWREDIRRRMDSIFASMEKEFQDQLQGFNETLQPLVDQKKALVERLHGEIKEAEQQIILAENRMAAADAACLNIIEESKRLMESQFELECRREMQRQKWVQAIPDIPDWVAPDNESLRVIGFLKGSGSCKESLEEEQRKDEEREELKIRLAKTATKELKQLLDSKRSSSEVTLSEPPVAIPVAGAPSLKKKRI</sequence>
<dbReference type="AlphaFoldDB" id="A0A409VF28"/>
<feature type="coiled-coil region" evidence="1">
    <location>
        <begin position="43"/>
        <end position="77"/>
    </location>
</feature>
<keyword evidence="1" id="KW-0175">Coiled coil</keyword>
<proteinExistence type="predicted"/>
<gene>
    <name evidence="3" type="ORF">CVT24_008219</name>
</gene>
<accession>A0A409VF28</accession>
<name>A0A409VF28_9AGAR</name>
<dbReference type="InterPro" id="IPR039505">
    <property type="entry name" value="DRC1/2_N"/>
</dbReference>
<feature type="domain" description="Dynein regulatory complex protein 1/2 N-terminal" evidence="2">
    <location>
        <begin position="12"/>
        <end position="67"/>
    </location>
</feature>
<dbReference type="InParanoid" id="A0A409VF28"/>
<evidence type="ECO:0000259" key="2">
    <source>
        <dbReference type="Pfam" id="PF14772"/>
    </source>
</evidence>
<dbReference type="EMBL" id="NHTK01006081">
    <property type="protein sequence ID" value="PPQ64855.1"/>
    <property type="molecule type" value="Genomic_DNA"/>
</dbReference>
<keyword evidence="4" id="KW-1185">Reference proteome</keyword>
<comment type="caution">
    <text evidence="3">The sequence shown here is derived from an EMBL/GenBank/DDBJ whole genome shotgun (WGS) entry which is preliminary data.</text>
</comment>
<dbReference type="OrthoDB" id="10519240at2759"/>
<evidence type="ECO:0000256" key="1">
    <source>
        <dbReference type="SAM" id="Coils"/>
    </source>
</evidence>
<evidence type="ECO:0000313" key="4">
    <source>
        <dbReference type="Proteomes" id="UP000284842"/>
    </source>
</evidence>